<keyword evidence="1" id="KW-0472">Membrane</keyword>
<proteinExistence type="predicted"/>
<feature type="transmembrane region" description="Helical" evidence="1">
    <location>
        <begin position="20"/>
        <end position="40"/>
    </location>
</feature>
<dbReference type="SUPFAM" id="SSF81321">
    <property type="entry name" value="Family A G protein-coupled receptor-like"/>
    <property type="match status" value="1"/>
</dbReference>
<evidence type="ECO:0000256" key="1">
    <source>
        <dbReference type="SAM" id="Phobius"/>
    </source>
</evidence>
<organism evidence="2 3">
    <name type="scientific">Vireo altiloquus</name>
    <name type="common">Black-whiskered vireo</name>
    <name type="synonym">Muscicapa altiloqua</name>
    <dbReference type="NCBI Taxonomy" id="34956"/>
    <lineage>
        <taxon>Eukaryota</taxon>
        <taxon>Metazoa</taxon>
        <taxon>Chordata</taxon>
        <taxon>Craniata</taxon>
        <taxon>Vertebrata</taxon>
        <taxon>Euteleostomi</taxon>
        <taxon>Archelosauria</taxon>
        <taxon>Archosauria</taxon>
        <taxon>Dinosauria</taxon>
        <taxon>Saurischia</taxon>
        <taxon>Theropoda</taxon>
        <taxon>Coelurosauria</taxon>
        <taxon>Aves</taxon>
        <taxon>Neognathae</taxon>
        <taxon>Neoaves</taxon>
        <taxon>Telluraves</taxon>
        <taxon>Australaves</taxon>
        <taxon>Passeriformes</taxon>
        <taxon>Corvoidea</taxon>
        <taxon>Vireonidae</taxon>
        <taxon>Vireoninae</taxon>
        <taxon>Vireo</taxon>
    </lineage>
</organism>
<feature type="non-terminal residue" evidence="2">
    <location>
        <position position="59"/>
    </location>
</feature>
<evidence type="ECO:0000313" key="3">
    <source>
        <dbReference type="Proteomes" id="UP000589495"/>
    </source>
</evidence>
<dbReference type="Proteomes" id="UP000589495">
    <property type="component" value="Unassembled WGS sequence"/>
</dbReference>
<keyword evidence="1" id="KW-0812">Transmembrane</keyword>
<feature type="non-terminal residue" evidence="2">
    <location>
        <position position="1"/>
    </location>
</feature>
<evidence type="ECO:0000313" key="2">
    <source>
        <dbReference type="EMBL" id="NWT21649.1"/>
    </source>
</evidence>
<name>A0A7K5LTA3_VIRAL</name>
<dbReference type="EMBL" id="VZRF01016475">
    <property type="protein sequence ID" value="NWT21649.1"/>
    <property type="molecule type" value="Genomic_DNA"/>
</dbReference>
<protein>
    <submittedName>
        <fullName evidence="2">O14A2 protein</fullName>
    </submittedName>
</protein>
<accession>A0A7K5LTA3</accession>
<reference evidence="2 3" key="1">
    <citation type="submission" date="2019-09" db="EMBL/GenBank/DDBJ databases">
        <title>Bird 10,000 Genomes (B10K) Project - Family phase.</title>
        <authorList>
            <person name="Zhang G."/>
        </authorList>
    </citation>
    <scope>NUCLEOTIDE SEQUENCE [LARGE SCALE GENOMIC DNA]</scope>
    <source>
        <strain evidence="2">B10K-DU-001-22</strain>
        <tissue evidence="2">Muscle</tissue>
    </source>
</reference>
<keyword evidence="3" id="KW-1185">Reference proteome</keyword>
<keyword evidence="1" id="KW-1133">Transmembrane helix</keyword>
<sequence length="59" mass="6318">FVSTVFFAYLKSPSLSSSSLDLALSILYSVVPPALSPLLYSLRNQELKAAVGRLIIGGF</sequence>
<gene>
    <name evidence="2" type="primary">Or14a2_1</name>
    <name evidence="2" type="ORF">VIRALT_R11876</name>
</gene>
<comment type="caution">
    <text evidence="2">The sequence shown here is derived from an EMBL/GenBank/DDBJ whole genome shotgun (WGS) entry which is preliminary data.</text>
</comment>
<dbReference type="AlphaFoldDB" id="A0A7K5LTA3"/>